<dbReference type="NCBIfam" id="TIGR03640">
    <property type="entry name" value="cas1_DVULG"/>
    <property type="match status" value="1"/>
</dbReference>
<evidence type="ECO:0000256" key="1">
    <source>
        <dbReference type="ARBA" id="ARBA00022722"/>
    </source>
</evidence>
<protein>
    <recommendedName>
        <fullName evidence="10">CRISPR-associated endonuclease Cas1</fullName>
        <ecNumber evidence="10">3.1.-.-</ecNumber>
    </recommendedName>
</protein>
<keyword evidence="6 10" id="KW-0051">Antiviral defense</keyword>
<keyword evidence="7 10" id="KW-0238">DNA-binding</keyword>
<dbReference type="InterPro" id="IPR019856">
    <property type="entry name" value="CRISPR-assoc_Cas1_DVULG"/>
</dbReference>
<evidence type="ECO:0000313" key="12">
    <source>
        <dbReference type="Proteomes" id="UP000295008"/>
    </source>
</evidence>
<evidence type="ECO:0000256" key="8">
    <source>
        <dbReference type="ARBA" id="ARBA00023211"/>
    </source>
</evidence>
<dbReference type="GO" id="GO:0043571">
    <property type="term" value="P:maintenance of CRISPR repeat elements"/>
    <property type="evidence" value="ECO:0007669"/>
    <property type="project" value="UniProtKB-UniRule"/>
</dbReference>
<feature type="binding site" evidence="10">
    <location>
        <position position="203"/>
    </location>
    <ligand>
        <name>Mn(2+)</name>
        <dbReference type="ChEBI" id="CHEBI:29035"/>
    </ligand>
</feature>
<keyword evidence="5 10" id="KW-0460">Magnesium</keyword>
<evidence type="ECO:0000256" key="9">
    <source>
        <dbReference type="ARBA" id="ARBA00038592"/>
    </source>
</evidence>
<evidence type="ECO:0000313" key="11">
    <source>
        <dbReference type="EMBL" id="TCL65910.1"/>
    </source>
</evidence>
<keyword evidence="2 10" id="KW-0479">Metal-binding</keyword>
<comment type="cofactor">
    <cofactor evidence="10">
        <name>Mg(2+)</name>
        <dbReference type="ChEBI" id="CHEBI:18420"/>
    </cofactor>
    <cofactor evidence="10">
        <name>Mn(2+)</name>
        <dbReference type="ChEBI" id="CHEBI:29035"/>
    </cofactor>
</comment>
<dbReference type="AlphaFoldDB" id="A0A4R1RJD7"/>
<accession>A0A4R1RJD7</accession>
<dbReference type="InterPro" id="IPR042206">
    <property type="entry name" value="CRISPR-assoc_Cas1_C"/>
</dbReference>
<evidence type="ECO:0000256" key="3">
    <source>
        <dbReference type="ARBA" id="ARBA00022759"/>
    </source>
</evidence>
<dbReference type="GO" id="GO:0046872">
    <property type="term" value="F:metal ion binding"/>
    <property type="evidence" value="ECO:0007669"/>
    <property type="project" value="UniProtKB-UniRule"/>
</dbReference>
<dbReference type="Pfam" id="PF01867">
    <property type="entry name" value="Cas_Cas1"/>
    <property type="match status" value="1"/>
</dbReference>
<name>A0A4R1RJD7_HYDET</name>
<evidence type="ECO:0000256" key="6">
    <source>
        <dbReference type="ARBA" id="ARBA00023118"/>
    </source>
</evidence>
<dbReference type="GO" id="GO:0051607">
    <property type="term" value="P:defense response to virus"/>
    <property type="evidence" value="ECO:0007669"/>
    <property type="project" value="UniProtKB-UniRule"/>
</dbReference>
<keyword evidence="1 10" id="KW-0540">Nuclease</keyword>
<organism evidence="11 12">
    <name type="scientific">Hydrogenispora ethanolica</name>
    <dbReference type="NCBI Taxonomy" id="1082276"/>
    <lineage>
        <taxon>Bacteria</taxon>
        <taxon>Bacillati</taxon>
        <taxon>Bacillota</taxon>
        <taxon>Hydrogenispora</taxon>
    </lineage>
</organism>
<gene>
    <name evidence="10" type="primary">cas1</name>
    <name evidence="11" type="ORF">EDC14_101640</name>
</gene>
<dbReference type="Gene3D" id="1.20.120.920">
    <property type="entry name" value="CRISPR-associated endonuclease Cas1, C-terminal domain"/>
    <property type="match status" value="1"/>
</dbReference>
<feature type="binding site" evidence="10">
    <location>
        <position position="286"/>
    </location>
    <ligand>
        <name>Mn(2+)</name>
        <dbReference type="ChEBI" id="CHEBI:29035"/>
    </ligand>
</feature>
<dbReference type="PANTHER" id="PTHR34353">
    <property type="entry name" value="CRISPR-ASSOCIATED ENDONUCLEASE CAS1 1"/>
    <property type="match status" value="1"/>
</dbReference>
<keyword evidence="8 10" id="KW-0464">Manganese</keyword>
<dbReference type="NCBIfam" id="TIGR00287">
    <property type="entry name" value="cas1"/>
    <property type="match status" value="1"/>
</dbReference>
<dbReference type="InterPro" id="IPR042211">
    <property type="entry name" value="CRISPR-assoc_Cas1_N"/>
</dbReference>
<comment type="subunit">
    <text evidence="9 10">Homodimer, forms a heterotetramer with a Cas2 homodimer.</text>
</comment>
<evidence type="ECO:0000256" key="2">
    <source>
        <dbReference type="ARBA" id="ARBA00022723"/>
    </source>
</evidence>
<keyword evidence="4 10" id="KW-0378">Hydrolase</keyword>
<dbReference type="Proteomes" id="UP000295008">
    <property type="component" value="Unassembled WGS sequence"/>
</dbReference>
<dbReference type="CDD" id="cd09721">
    <property type="entry name" value="Cas1_I-C"/>
    <property type="match status" value="1"/>
</dbReference>
<dbReference type="EMBL" id="SLUN01000016">
    <property type="protein sequence ID" value="TCL65910.1"/>
    <property type="molecule type" value="Genomic_DNA"/>
</dbReference>
<comment type="similarity">
    <text evidence="10">Belongs to the CRISPR-associated endonuclease Cas1 family.</text>
</comment>
<dbReference type="Gene3D" id="3.100.10.20">
    <property type="entry name" value="CRISPR-associated endonuclease Cas1, N-terminal domain"/>
    <property type="match status" value="1"/>
</dbReference>
<feature type="binding site" evidence="10">
    <location>
        <position position="271"/>
    </location>
    <ligand>
        <name>Mn(2+)</name>
        <dbReference type="ChEBI" id="CHEBI:29035"/>
    </ligand>
</feature>
<reference evidence="11 12" key="1">
    <citation type="submission" date="2019-03" db="EMBL/GenBank/DDBJ databases">
        <title>Genomic Encyclopedia of Type Strains, Phase IV (KMG-IV): sequencing the most valuable type-strain genomes for metagenomic binning, comparative biology and taxonomic classification.</title>
        <authorList>
            <person name="Goeker M."/>
        </authorList>
    </citation>
    <scope>NUCLEOTIDE SEQUENCE [LARGE SCALE GENOMIC DNA]</scope>
    <source>
        <strain evidence="11 12">LX-B</strain>
    </source>
</reference>
<evidence type="ECO:0000256" key="4">
    <source>
        <dbReference type="ARBA" id="ARBA00022801"/>
    </source>
</evidence>
<comment type="function">
    <text evidence="10">CRISPR (clustered regularly interspaced short palindromic repeat), is an adaptive immune system that provides protection against mobile genetic elements (viruses, transposable elements and conjugative plasmids). CRISPR clusters contain spacers, sequences complementary to antecedent mobile elements, and target invading nucleic acids. CRISPR clusters are transcribed and processed into CRISPR RNA (crRNA). Acts as a dsDNA endonuclease. Involved in the integration of spacer DNA into the CRISPR cassette.</text>
</comment>
<dbReference type="GO" id="GO:0016787">
    <property type="term" value="F:hydrolase activity"/>
    <property type="evidence" value="ECO:0007669"/>
    <property type="project" value="UniProtKB-KW"/>
</dbReference>
<keyword evidence="12" id="KW-1185">Reference proteome</keyword>
<dbReference type="InterPro" id="IPR002729">
    <property type="entry name" value="CRISPR-assoc_Cas1"/>
</dbReference>
<dbReference type="HAMAP" id="MF_01470">
    <property type="entry name" value="Cas1"/>
    <property type="match status" value="1"/>
</dbReference>
<proteinExistence type="inferred from homology"/>
<dbReference type="EC" id="3.1.-.-" evidence="10"/>
<evidence type="ECO:0000256" key="7">
    <source>
        <dbReference type="ARBA" id="ARBA00023125"/>
    </source>
</evidence>
<dbReference type="GO" id="GO:0003677">
    <property type="term" value="F:DNA binding"/>
    <property type="evidence" value="ECO:0007669"/>
    <property type="project" value="UniProtKB-KW"/>
</dbReference>
<evidence type="ECO:0000256" key="5">
    <source>
        <dbReference type="ARBA" id="ARBA00022842"/>
    </source>
</evidence>
<keyword evidence="3 10" id="KW-0255">Endonuclease</keyword>
<dbReference type="InterPro" id="IPR050646">
    <property type="entry name" value="Cas1"/>
</dbReference>
<dbReference type="GO" id="GO:0004520">
    <property type="term" value="F:DNA endonuclease activity"/>
    <property type="evidence" value="ECO:0007669"/>
    <property type="project" value="InterPro"/>
</dbReference>
<sequence>MLILNADSSSWFLVFATNNQQRRTVNDELNDGGLDNVLRKLLNVLYVTSPEAYLGKEGETVLILLNDEVKLRIPIHNLEGIVCFGYTGASPALMHLCAERGVALSFLAESGKFLARVSGRVNGNVLLRRRQYRQADSPEEALQLAKGFILGKIFNCRCVLQRFLRDHEQRGDPPMVQEGVKALTIQLQKTANSRHLDMLRGVEGEGARVYYGVFDHLILEVKDIFTFTGRSRRPPLDAVNALLSFLYTLLAHDCTAALETVGLDPQVGFLHRERPGRPSLALDLMEELRPYLVDRFVVSLINTRQIGATGFVTKESGGVLMTDEVRKNVITAWQKRKQEEVMHPFLGEKIPVGLIPYAQALLLARHLRGDLEAYPPFLMK</sequence>
<comment type="caution">
    <text evidence="11">The sequence shown here is derived from an EMBL/GenBank/DDBJ whole genome shotgun (WGS) entry which is preliminary data.</text>
</comment>
<evidence type="ECO:0000256" key="10">
    <source>
        <dbReference type="HAMAP-Rule" id="MF_01470"/>
    </source>
</evidence>
<dbReference type="PANTHER" id="PTHR34353:SF2">
    <property type="entry name" value="CRISPR-ASSOCIATED ENDONUCLEASE CAS1 1"/>
    <property type="match status" value="1"/>
</dbReference>